<dbReference type="SUPFAM" id="SSF75169">
    <property type="entry name" value="DsrEFH-like"/>
    <property type="match status" value="1"/>
</dbReference>
<dbReference type="PANTHER" id="PTHR33279">
    <property type="entry name" value="SULFUR CARRIER PROTEIN YEDF-RELATED"/>
    <property type="match status" value="1"/>
</dbReference>
<evidence type="ECO:0000256" key="1">
    <source>
        <dbReference type="ARBA" id="ARBA00008984"/>
    </source>
</evidence>
<feature type="domain" description="UPF0033" evidence="2">
    <location>
        <begin position="26"/>
        <end position="91"/>
    </location>
</feature>
<dbReference type="EMBL" id="CP042909">
    <property type="protein sequence ID" value="QJA05936.1"/>
    <property type="molecule type" value="Genomic_DNA"/>
</dbReference>
<dbReference type="GO" id="GO:0016740">
    <property type="term" value="F:transferase activity"/>
    <property type="evidence" value="ECO:0007669"/>
    <property type="project" value="UniProtKB-KW"/>
</dbReference>
<sequence length="219" mass="24614">MRLIVYQNMFNLEPQRQGGLAMVEKDCRGLACPQPVLETKEALEGLREGEVLRVLVDNEAAVKNVSRFAETQGHRVEAFKEGDYFVVEIEKRGAGVPVGEISCERPEGEYWAILFPSDRIGDAEPELGCRLVASFFKGLREMQPKPQVILFYTKGVFLLTEDSPVLEDLQHLEKEGVEILACGTCVEYYGLGDRLRVGKLTNMYEAMLTLGRATKIIRL</sequence>
<dbReference type="InterPro" id="IPR027396">
    <property type="entry name" value="DsrEFH-like"/>
</dbReference>
<evidence type="ECO:0000313" key="4">
    <source>
        <dbReference type="Proteomes" id="UP000501253"/>
    </source>
</evidence>
<dbReference type="Pfam" id="PF01206">
    <property type="entry name" value="TusA"/>
    <property type="match status" value="1"/>
</dbReference>
<dbReference type="InterPro" id="IPR036868">
    <property type="entry name" value="TusA-like_sf"/>
</dbReference>
<protein>
    <submittedName>
        <fullName evidence="3">Sulfurtransferase-like selenium metabolism protein YedF</fullName>
    </submittedName>
</protein>
<proteinExistence type="inferred from homology"/>
<dbReference type="NCBIfam" id="TIGR03527">
    <property type="entry name" value="selenium_YedF"/>
    <property type="match status" value="1"/>
</dbReference>
<dbReference type="SUPFAM" id="SSF64307">
    <property type="entry name" value="SirA-like"/>
    <property type="match status" value="1"/>
</dbReference>
<reference evidence="3 4" key="1">
    <citation type="submission" date="2019-08" db="EMBL/GenBank/DDBJ databases">
        <title>Complete genome sequence of Thermosulfurimonas marina SU872T, an anaerobic thermophilic chemolithoautotrophic bacterium isolated from a shallow marine hydrothermal vent.</title>
        <authorList>
            <person name="Allioux M."/>
            <person name="Jebbar M."/>
            <person name="Slobodkina G."/>
            <person name="Slobodkin A."/>
            <person name="Moalic Y."/>
            <person name="Frolova A."/>
            <person name="Shao Z."/>
            <person name="Alain K."/>
        </authorList>
    </citation>
    <scope>NUCLEOTIDE SEQUENCE [LARGE SCALE GENOMIC DNA]</scope>
    <source>
        <strain evidence="3 4">SU872</strain>
    </source>
</reference>
<gene>
    <name evidence="3" type="primary">yedF</name>
    <name evidence="3" type="ORF">FVE67_03595</name>
</gene>
<dbReference type="AlphaFoldDB" id="A0A6H1WS29"/>
<accession>A0A6H1WS29</accession>
<evidence type="ECO:0000259" key="2">
    <source>
        <dbReference type="Pfam" id="PF01206"/>
    </source>
</evidence>
<comment type="similarity">
    <text evidence="1">Belongs to the sulfur carrier protein TusA family.</text>
</comment>
<dbReference type="KEGG" id="tmai:FVE67_03595"/>
<dbReference type="PANTHER" id="PTHR33279:SF6">
    <property type="entry name" value="SULFUR CARRIER PROTEIN YEDF-RELATED"/>
    <property type="match status" value="1"/>
</dbReference>
<organism evidence="3 4">
    <name type="scientific">Thermosulfurimonas marina</name>
    <dbReference type="NCBI Taxonomy" id="2047767"/>
    <lineage>
        <taxon>Bacteria</taxon>
        <taxon>Pseudomonadati</taxon>
        <taxon>Thermodesulfobacteriota</taxon>
        <taxon>Thermodesulfobacteria</taxon>
        <taxon>Thermodesulfobacteriales</taxon>
        <taxon>Thermodesulfobacteriaceae</taxon>
        <taxon>Thermosulfurimonas</taxon>
    </lineage>
</organism>
<dbReference type="Proteomes" id="UP000501253">
    <property type="component" value="Chromosome"/>
</dbReference>
<dbReference type="CDD" id="cd03421">
    <property type="entry name" value="SirA_like_N"/>
    <property type="match status" value="1"/>
</dbReference>
<keyword evidence="4" id="KW-1185">Reference proteome</keyword>
<name>A0A6H1WS29_9BACT</name>
<dbReference type="InterPro" id="IPR019870">
    <property type="entry name" value="Se_metab_YedF"/>
</dbReference>
<dbReference type="InterPro" id="IPR001455">
    <property type="entry name" value="TusA-like"/>
</dbReference>
<keyword evidence="3" id="KW-0808">Transferase</keyword>
<evidence type="ECO:0000313" key="3">
    <source>
        <dbReference type="EMBL" id="QJA05936.1"/>
    </source>
</evidence>
<dbReference type="Gene3D" id="3.30.110.40">
    <property type="entry name" value="TusA-like domain"/>
    <property type="match status" value="1"/>
</dbReference>